<evidence type="ECO:0000313" key="3">
    <source>
        <dbReference type="Proteomes" id="UP000260983"/>
    </source>
</evidence>
<sequence length="344" mass="39563">MREKVRKLWKLCFSDSKEFVDMYFHLRYNSEVNVAIESGDEVIAALQMLPYPMTFCGSEVPTAYVSGACTHPDYRSRGVMRELLSQAFGRMYRNDVAFSTLIPAEPWLFDYYARMGYVTAFHYGQRTFHLPADGKDTFPPTGIAWQFQTFTDYSEDAYQYLNRKMQERPCCLQHTEGDFRVILADLNLNEGYIFTLSNELGISALAVAYPDENLSVLHIGELLSDTPEAEHLLLTHICRRMQAETLHITQPLMEDQSAFNLGMIRIIQAKPVLQLYAATHPEEEMNIDLVDEQLSANNGYYYLNKGKCMYSHRRIPGAHERLTIGQLTEKIFSGEKAYMSLMLN</sequence>
<dbReference type="PANTHER" id="PTHR37817:SF1">
    <property type="entry name" value="N-ACETYLTRANSFERASE EIS"/>
    <property type="match status" value="1"/>
</dbReference>
<dbReference type="SUPFAM" id="SSF55729">
    <property type="entry name" value="Acyl-CoA N-acyltransferases (Nat)"/>
    <property type="match status" value="1"/>
</dbReference>
<dbReference type="SUPFAM" id="SSF55718">
    <property type="entry name" value="SCP-like"/>
    <property type="match status" value="1"/>
</dbReference>
<accession>A0A3E5BNZ6</accession>
<gene>
    <name evidence="2" type="ORF">DXB65_03290</name>
</gene>
<dbReference type="GO" id="GO:0030649">
    <property type="term" value="P:aminoglycoside antibiotic catabolic process"/>
    <property type="evidence" value="ECO:0007669"/>
    <property type="project" value="TreeGrafter"/>
</dbReference>
<evidence type="ECO:0000313" key="2">
    <source>
        <dbReference type="EMBL" id="RGN39366.1"/>
    </source>
</evidence>
<dbReference type="PANTHER" id="PTHR37817">
    <property type="entry name" value="N-ACETYLTRANSFERASE EIS"/>
    <property type="match status" value="1"/>
</dbReference>
<keyword evidence="2" id="KW-0808">Transferase</keyword>
<dbReference type="Gene3D" id="3.40.630.30">
    <property type="match status" value="1"/>
</dbReference>
<dbReference type="InterPro" id="IPR000182">
    <property type="entry name" value="GNAT_dom"/>
</dbReference>
<feature type="domain" description="N-acetyltransferase" evidence="1">
    <location>
        <begin position="1"/>
        <end position="133"/>
    </location>
</feature>
<dbReference type="CDD" id="cd04301">
    <property type="entry name" value="NAT_SF"/>
    <property type="match status" value="1"/>
</dbReference>
<dbReference type="RefSeq" id="WP_117723324.1">
    <property type="nucleotide sequence ID" value="NZ_QSUL01000002.1"/>
</dbReference>
<dbReference type="InterPro" id="IPR016181">
    <property type="entry name" value="Acyl_CoA_acyltransferase"/>
</dbReference>
<protein>
    <submittedName>
        <fullName evidence="2">GNAT family N-acetyltransferase</fullName>
    </submittedName>
</protein>
<dbReference type="GO" id="GO:0034069">
    <property type="term" value="F:aminoglycoside N-acetyltransferase activity"/>
    <property type="evidence" value="ECO:0007669"/>
    <property type="project" value="TreeGrafter"/>
</dbReference>
<dbReference type="InterPro" id="IPR051554">
    <property type="entry name" value="Acetyltransferase_Eis"/>
</dbReference>
<dbReference type="AlphaFoldDB" id="A0A3E5BNZ6"/>
<dbReference type="EMBL" id="QSUL01000002">
    <property type="protein sequence ID" value="RGN39366.1"/>
    <property type="molecule type" value="Genomic_DNA"/>
</dbReference>
<reference evidence="2 3" key="1">
    <citation type="submission" date="2018-08" db="EMBL/GenBank/DDBJ databases">
        <title>A genome reference for cultivated species of the human gut microbiota.</title>
        <authorList>
            <person name="Zou Y."/>
            <person name="Xue W."/>
            <person name="Luo G."/>
        </authorList>
    </citation>
    <scope>NUCLEOTIDE SEQUENCE [LARGE SCALE GENOMIC DNA]</scope>
    <source>
        <strain evidence="2 3">OM05-15BH</strain>
    </source>
</reference>
<comment type="caution">
    <text evidence="2">The sequence shown here is derived from an EMBL/GenBank/DDBJ whole genome shotgun (WGS) entry which is preliminary data.</text>
</comment>
<dbReference type="InterPro" id="IPR036527">
    <property type="entry name" value="SCP2_sterol-bd_dom_sf"/>
</dbReference>
<proteinExistence type="predicted"/>
<dbReference type="Pfam" id="PF13527">
    <property type="entry name" value="Acetyltransf_9"/>
    <property type="match status" value="1"/>
</dbReference>
<dbReference type="PROSITE" id="PS51186">
    <property type="entry name" value="GNAT"/>
    <property type="match status" value="1"/>
</dbReference>
<dbReference type="Proteomes" id="UP000260983">
    <property type="component" value="Unassembled WGS sequence"/>
</dbReference>
<organism evidence="2 3">
    <name type="scientific">Bacteroides oleiciplenus</name>
    <dbReference type="NCBI Taxonomy" id="626931"/>
    <lineage>
        <taxon>Bacteria</taxon>
        <taxon>Pseudomonadati</taxon>
        <taxon>Bacteroidota</taxon>
        <taxon>Bacteroidia</taxon>
        <taxon>Bacteroidales</taxon>
        <taxon>Bacteroidaceae</taxon>
        <taxon>Bacteroides</taxon>
    </lineage>
</organism>
<evidence type="ECO:0000259" key="1">
    <source>
        <dbReference type="PROSITE" id="PS51186"/>
    </source>
</evidence>
<name>A0A3E5BNZ6_9BACE</name>